<dbReference type="PANTHER" id="PTHR42709:SF6">
    <property type="entry name" value="UNDECAPRENYL PHOSPHATE TRANSPORTER A"/>
    <property type="match status" value="1"/>
</dbReference>
<evidence type="ECO:0000259" key="7">
    <source>
        <dbReference type="Pfam" id="PF09335"/>
    </source>
</evidence>
<dbReference type="EMBL" id="CP013344">
    <property type="protein sequence ID" value="AMU89092.1"/>
    <property type="molecule type" value="Genomic_DNA"/>
</dbReference>
<keyword evidence="5 6" id="KW-0472">Membrane</keyword>
<dbReference type="InterPro" id="IPR051311">
    <property type="entry name" value="DedA_domain"/>
</dbReference>
<feature type="transmembrane region" description="Helical" evidence="6">
    <location>
        <begin position="50"/>
        <end position="72"/>
    </location>
</feature>
<dbReference type="AlphaFoldDB" id="A0AAC8Z036"/>
<protein>
    <submittedName>
        <fullName evidence="8">Alkaline phosphatase</fullName>
    </submittedName>
</protein>
<proteinExistence type="predicted"/>
<gene>
    <name evidence="8" type="ORF">ATM17_08585</name>
</gene>
<dbReference type="RefSeq" id="WP_054727882.1">
    <property type="nucleotide sequence ID" value="NZ_CP009429.1"/>
</dbReference>
<keyword evidence="2" id="KW-1003">Cell membrane</keyword>
<feature type="domain" description="VTT" evidence="7">
    <location>
        <begin position="30"/>
        <end position="160"/>
    </location>
</feature>
<keyword evidence="9" id="KW-1185">Reference proteome</keyword>
<dbReference type="Pfam" id="PF09335">
    <property type="entry name" value="VTT_dom"/>
    <property type="match status" value="1"/>
</dbReference>
<evidence type="ECO:0000256" key="3">
    <source>
        <dbReference type="ARBA" id="ARBA00022692"/>
    </source>
</evidence>
<accession>A0AAC8Z036</accession>
<dbReference type="PANTHER" id="PTHR42709">
    <property type="entry name" value="ALKALINE PHOSPHATASE LIKE PROTEIN"/>
    <property type="match status" value="1"/>
</dbReference>
<evidence type="ECO:0000256" key="6">
    <source>
        <dbReference type="SAM" id="Phobius"/>
    </source>
</evidence>
<evidence type="ECO:0000313" key="8">
    <source>
        <dbReference type="EMBL" id="AMU89092.1"/>
    </source>
</evidence>
<dbReference type="GO" id="GO:0005886">
    <property type="term" value="C:plasma membrane"/>
    <property type="evidence" value="ECO:0007669"/>
    <property type="project" value="UniProtKB-SubCell"/>
</dbReference>
<name>A0AAC8Z036_SPHMC</name>
<dbReference type="InterPro" id="IPR032816">
    <property type="entry name" value="VTT_dom"/>
</dbReference>
<evidence type="ECO:0000256" key="5">
    <source>
        <dbReference type="ARBA" id="ARBA00023136"/>
    </source>
</evidence>
<evidence type="ECO:0000256" key="4">
    <source>
        <dbReference type="ARBA" id="ARBA00022989"/>
    </source>
</evidence>
<feature type="transmembrane region" description="Helical" evidence="6">
    <location>
        <begin position="140"/>
        <end position="160"/>
    </location>
</feature>
<keyword evidence="3 6" id="KW-0812">Transmembrane</keyword>
<feature type="transmembrane region" description="Helical" evidence="6">
    <location>
        <begin position="12"/>
        <end position="30"/>
    </location>
</feature>
<keyword evidence="4 6" id="KW-1133">Transmembrane helix</keyword>
<evidence type="ECO:0000256" key="2">
    <source>
        <dbReference type="ARBA" id="ARBA00022475"/>
    </source>
</evidence>
<evidence type="ECO:0000256" key="1">
    <source>
        <dbReference type="ARBA" id="ARBA00004651"/>
    </source>
</evidence>
<dbReference type="KEGG" id="smaz:LH19_11250"/>
<dbReference type="Proteomes" id="UP000076088">
    <property type="component" value="Chromosome"/>
</dbReference>
<organism evidence="8 9">
    <name type="scientific">Sphingopyxis macrogoltabida</name>
    <name type="common">Sphingomonas macrogoltabidus</name>
    <dbReference type="NCBI Taxonomy" id="33050"/>
    <lineage>
        <taxon>Bacteria</taxon>
        <taxon>Pseudomonadati</taxon>
        <taxon>Pseudomonadota</taxon>
        <taxon>Alphaproteobacteria</taxon>
        <taxon>Sphingomonadales</taxon>
        <taxon>Sphingomonadaceae</taxon>
        <taxon>Sphingopyxis</taxon>
    </lineage>
</organism>
<reference evidence="8 9" key="2">
    <citation type="journal article" date="2016" name="Genome Announc.">
        <title>Complete Genome Sequence of Sphingopyxis macrogoltabida Strain 203N (NBRC 111659), a Polyethylene Glycol Degrader.</title>
        <authorList>
            <person name="Ohtsubo Y."/>
            <person name="Nonoyama S."/>
            <person name="Nagata Y."/>
            <person name="Numata M."/>
            <person name="Tsuchikane K."/>
            <person name="Hosoyama A."/>
            <person name="Yamazoe A."/>
            <person name="Tsuda M."/>
            <person name="Fujita N."/>
            <person name="Kawai F."/>
        </authorList>
    </citation>
    <scope>NUCLEOTIDE SEQUENCE [LARGE SCALE GENOMIC DNA]</scope>
    <source>
        <strain evidence="8 9">203N</strain>
    </source>
</reference>
<feature type="transmembrane region" description="Helical" evidence="6">
    <location>
        <begin position="172"/>
        <end position="190"/>
    </location>
</feature>
<sequence length="201" mass="22074">MTDWITDLVETMGYAGIVLLMFLENVFPPIPSEVIMPLAGFGAADGRYSLPLVIAAGLAGTLLGALFWYMIARRIGDERLRRWADRHGRWITLSGDDIARIERWFCRHGTWAVPLAHLIPGLRTLISIPAGIFAMPPARFLLLSALGAGVWTAALAIAGYLLAERFEGVETWVGPVSTAIMAALFAYYVWRVIRFKPGGAS</sequence>
<reference evidence="9" key="1">
    <citation type="submission" date="2015-11" db="EMBL/GenBank/DDBJ databases">
        <title>Complete genome sequence of a polyethylene-glycol degrader Sphingopyxis macrogoltabida 203N (NBRC 111659).</title>
        <authorList>
            <person name="Yoshiyuki O."/>
            <person name="Shouta N."/>
            <person name="Nagata Y."/>
            <person name="Numata M."/>
            <person name="Tsuchikane K."/>
            <person name="Hosoyama A."/>
            <person name="Yamazoe A."/>
            <person name="Tsuda M."/>
            <person name="Fujita N."/>
            <person name="Kawai F."/>
        </authorList>
    </citation>
    <scope>NUCLEOTIDE SEQUENCE [LARGE SCALE GENOMIC DNA]</scope>
    <source>
        <strain evidence="9">203N</strain>
    </source>
</reference>
<evidence type="ECO:0000313" key="9">
    <source>
        <dbReference type="Proteomes" id="UP000076088"/>
    </source>
</evidence>
<comment type="subcellular location">
    <subcellularLocation>
        <location evidence="1">Cell membrane</location>
        <topology evidence="1">Multi-pass membrane protein</topology>
    </subcellularLocation>
</comment>